<evidence type="ECO:0000256" key="4">
    <source>
        <dbReference type="ARBA" id="ARBA00023136"/>
    </source>
</evidence>
<keyword evidence="2 6" id="KW-0812">Transmembrane</keyword>
<proteinExistence type="predicted"/>
<feature type="domain" description="FAM234A/B beta-propeller" evidence="7">
    <location>
        <begin position="150"/>
        <end position="313"/>
    </location>
</feature>
<gene>
    <name evidence="8" type="ORF">PHYEVI_LOCUS10319</name>
</gene>
<keyword evidence="3 6" id="KW-1133">Transmembrane helix</keyword>
<feature type="compositionally biased region" description="Polar residues" evidence="5">
    <location>
        <begin position="29"/>
        <end position="41"/>
    </location>
</feature>
<evidence type="ECO:0000259" key="7">
    <source>
        <dbReference type="Pfam" id="PF23727"/>
    </source>
</evidence>
<dbReference type="InterPro" id="IPR045232">
    <property type="entry name" value="FAM234"/>
</dbReference>
<evidence type="ECO:0000313" key="8">
    <source>
        <dbReference type="EMBL" id="CAG9864053.1"/>
    </source>
</evidence>
<dbReference type="EMBL" id="OU900100">
    <property type="protein sequence ID" value="CAG9864053.1"/>
    <property type="molecule type" value="Genomic_DNA"/>
</dbReference>
<evidence type="ECO:0000256" key="5">
    <source>
        <dbReference type="SAM" id="MobiDB-lite"/>
    </source>
</evidence>
<feature type="region of interest" description="Disordered" evidence="5">
    <location>
        <begin position="1"/>
        <end position="46"/>
    </location>
</feature>
<comment type="subcellular location">
    <subcellularLocation>
        <location evidence="1">Membrane</location>
        <topology evidence="1">Single-pass membrane protein</topology>
    </subcellularLocation>
</comment>
<dbReference type="Proteomes" id="UP001153712">
    <property type="component" value="Chromosome 7"/>
</dbReference>
<reference evidence="8" key="1">
    <citation type="submission" date="2022-01" db="EMBL/GenBank/DDBJ databases">
        <authorList>
            <person name="King R."/>
        </authorList>
    </citation>
    <scope>NUCLEOTIDE SEQUENCE</scope>
</reference>
<organism evidence="8 9">
    <name type="scientific">Phyllotreta striolata</name>
    <name type="common">Striped flea beetle</name>
    <name type="synonym">Crioceris striolata</name>
    <dbReference type="NCBI Taxonomy" id="444603"/>
    <lineage>
        <taxon>Eukaryota</taxon>
        <taxon>Metazoa</taxon>
        <taxon>Ecdysozoa</taxon>
        <taxon>Arthropoda</taxon>
        <taxon>Hexapoda</taxon>
        <taxon>Insecta</taxon>
        <taxon>Pterygota</taxon>
        <taxon>Neoptera</taxon>
        <taxon>Endopterygota</taxon>
        <taxon>Coleoptera</taxon>
        <taxon>Polyphaga</taxon>
        <taxon>Cucujiformia</taxon>
        <taxon>Chrysomeloidea</taxon>
        <taxon>Chrysomelidae</taxon>
        <taxon>Galerucinae</taxon>
        <taxon>Alticini</taxon>
        <taxon>Phyllotreta</taxon>
    </lineage>
</organism>
<name>A0A9N9XTT3_PHYSR</name>
<evidence type="ECO:0000256" key="1">
    <source>
        <dbReference type="ARBA" id="ARBA00004167"/>
    </source>
</evidence>
<dbReference type="GO" id="GO:0016020">
    <property type="term" value="C:membrane"/>
    <property type="evidence" value="ECO:0007669"/>
    <property type="project" value="UniProtKB-SubCell"/>
</dbReference>
<evidence type="ECO:0000313" key="9">
    <source>
        <dbReference type="Proteomes" id="UP001153712"/>
    </source>
</evidence>
<feature type="transmembrane region" description="Helical" evidence="6">
    <location>
        <begin position="71"/>
        <end position="91"/>
    </location>
</feature>
<sequence length="530" mass="59736">MSHSKQGVYVPLPQSLSDSESDKEEKSNGIESSNLKFTQPRNGHPHLPDFQHDLGKIKIKSVRKLSARRKIALTFSVFVCFLPIVILLWILPCQDTSTCSLKIGNWESSHDDVEFLGPINLIRGIFHKNWNLALIYKGSFKSSKAFKNGVLSVLGDNGAVAWDFQQESFPSEMNCTILDATNGGLYDCLVVDGKGLKAIEPVSGEALWHAHSLEGKSIPELGMPIKIDDLDKDGVNELLAVYKKSDLLIISGKTGRALSNIRLPSICSSINLLKLNSINSIKYVCTKTGDAEATYEISMQDIESKYLDSGANIKLNVVQNEANSTYIKAGNKKLVVNNINICPKCNSIVTLFDSNNTKVDSWTFDNTIIMNPIPFTFPSSRPLYSFETYIHGFILKMWYWQEDSLKLSPVTRIYKRNVPIHNETFHLNKVSERVILIILKDNDVRIENVSLTDIYLICNGPQHHNCQPNHNNQKDSLLIADLDFDNLMELISFSSTYKQIDVDGYDTWHLTSKLNVFRLESEFPKLLKNK</sequence>
<dbReference type="InterPro" id="IPR055409">
    <property type="entry name" value="Beta-prop_FAM234A_B"/>
</dbReference>
<evidence type="ECO:0000256" key="2">
    <source>
        <dbReference type="ARBA" id="ARBA00022692"/>
    </source>
</evidence>
<dbReference type="PANTHER" id="PTHR21419">
    <property type="match status" value="1"/>
</dbReference>
<protein>
    <recommendedName>
        <fullName evidence="7">FAM234A/B beta-propeller domain-containing protein</fullName>
    </recommendedName>
</protein>
<keyword evidence="4 6" id="KW-0472">Membrane</keyword>
<keyword evidence="9" id="KW-1185">Reference proteome</keyword>
<accession>A0A9N9XTT3</accession>
<evidence type="ECO:0000256" key="6">
    <source>
        <dbReference type="SAM" id="Phobius"/>
    </source>
</evidence>
<dbReference type="PANTHER" id="PTHR21419:SF29">
    <property type="entry name" value="LD24894P"/>
    <property type="match status" value="1"/>
</dbReference>
<dbReference type="AlphaFoldDB" id="A0A9N9XTT3"/>
<evidence type="ECO:0000256" key="3">
    <source>
        <dbReference type="ARBA" id="ARBA00022989"/>
    </source>
</evidence>
<dbReference type="Pfam" id="PF23727">
    <property type="entry name" value="Beta-prop_FAM234A_B"/>
    <property type="match status" value="1"/>
</dbReference>
<dbReference type="OrthoDB" id="6364780at2759"/>